<evidence type="ECO:0000256" key="2">
    <source>
        <dbReference type="ARBA" id="ARBA00022448"/>
    </source>
</evidence>
<dbReference type="RefSeq" id="WP_103683372.1">
    <property type="nucleotide sequence ID" value="NZ_PQGG01000010.1"/>
</dbReference>
<keyword evidence="5" id="KW-0574">Periplasm</keyword>
<dbReference type="PANTHER" id="PTHR33751:SF9">
    <property type="entry name" value="CYTOCHROME C4"/>
    <property type="match status" value="1"/>
</dbReference>
<dbReference type="Proteomes" id="UP000237222">
    <property type="component" value="Unassembled WGS sequence"/>
</dbReference>
<dbReference type="InterPro" id="IPR050597">
    <property type="entry name" value="Cytochrome_c_Oxidase_Subunit"/>
</dbReference>
<feature type="signal peptide" evidence="10">
    <location>
        <begin position="1"/>
        <end position="20"/>
    </location>
</feature>
<comment type="subcellular location">
    <subcellularLocation>
        <location evidence="1">Periplasm</location>
    </subcellularLocation>
</comment>
<dbReference type="OrthoDB" id="9773456at2"/>
<evidence type="ECO:0000313" key="12">
    <source>
        <dbReference type="EMBL" id="POP53932.1"/>
    </source>
</evidence>
<dbReference type="InterPro" id="IPR036909">
    <property type="entry name" value="Cyt_c-like_dom_sf"/>
</dbReference>
<comment type="caution">
    <text evidence="12">The sequence shown here is derived from an EMBL/GenBank/DDBJ whole genome shotgun (WGS) entry which is preliminary data.</text>
</comment>
<name>A0A2S4HIV5_9GAMM</name>
<keyword evidence="10" id="KW-0732">Signal</keyword>
<feature type="binding site" description="covalent" evidence="8">
    <location>
        <position position="152"/>
    </location>
    <ligand>
        <name>heme c</name>
        <dbReference type="ChEBI" id="CHEBI:61717"/>
        <label>2</label>
    </ligand>
</feature>
<feature type="binding site" description="axial binding residue" evidence="9">
    <location>
        <position position="102"/>
    </location>
    <ligand>
        <name>heme c</name>
        <dbReference type="ChEBI" id="CHEBI:61717"/>
        <label>1</label>
    </ligand>
    <ligandPart>
        <name>Fe</name>
        <dbReference type="ChEBI" id="CHEBI:18248"/>
    </ligandPart>
</feature>
<evidence type="ECO:0000256" key="3">
    <source>
        <dbReference type="ARBA" id="ARBA00022617"/>
    </source>
</evidence>
<feature type="binding site" description="axial binding residue" evidence="9">
    <location>
        <position position="200"/>
    </location>
    <ligand>
        <name>heme c</name>
        <dbReference type="ChEBI" id="CHEBI:61717"/>
        <label>2</label>
    </ligand>
    <ligandPart>
        <name>Fe</name>
        <dbReference type="ChEBI" id="CHEBI:18248"/>
    </ligandPart>
</feature>
<dbReference type="InterPro" id="IPR009056">
    <property type="entry name" value="Cyt_c-like_dom"/>
</dbReference>
<dbReference type="GO" id="GO:0042597">
    <property type="term" value="C:periplasmic space"/>
    <property type="evidence" value="ECO:0007669"/>
    <property type="project" value="UniProtKB-SubCell"/>
</dbReference>
<reference evidence="12" key="1">
    <citation type="submission" date="2018-01" db="EMBL/GenBank/DDBJ databases">
        <authorList>
            <person name="Yu X.-D."/>
        </authorList>
    </citation>
    <scope>NUCLEOTIDE SEQUENCE</scope>
    <source>
        <strain evidence="12">ZX-21</strain>
    </source>
</reference>
<feature type="binding site" description="covalent" evidence="8">
    <location>
        <position position="149"/>
    </location>
    <ligand>
        <name>heme c</name>
        <dbReference type="ChEBI" id="CHEBI:61717"/>
        <label>2</label>
    </ligand>
</feature>
<feature type="domain" description="Cytochrome c" evidence="11">
    <location>
        <begin position="136"/>
        <end position="224"/>
    </location>
</feature>
<evidence type="ECO:0000256" key="6">
    <source>
        <dbReference type="ARBA" id="ARBA00022982"/>
    </source>
</evidence>
<dbReference type="PROSITE" id="PS51257">
    <property type="entry name" value="PROKAR_LIPOPROTEIN"/>
    <property type="match status" value="1"/>
</dbReference>
<keyword evidence="4 9" id="KW-0479">Metal-binding</keyword>
<evidence type="ECO:0000256" key="10">
    <source>
        <dbReference type="SAM" id="SignalP"/>
    </source>
</evidence>
<dbReference type="Gene3D" id="1.10.760.10">
    <property type="entry name" value="Cytochrome c-like domain"/>
    <property type="match status" value="2"/>
</dbReference>
<sequence length="225" mass="23967">MKRLVLLLSVMLVACSNDNAPDVSSEKAAADALQALQHSTAADGKALYAACAACHGAEGEGNVALNAPSLVNQQDWYLERQLLGFRSGLRGSDPKDGYGAQMQAIAKTLPDDNAVKAVVAYIASFKAKPAAKTLEGNIKRGADYYSNLCGACHGPAAEGNDTLQAPALAGVEDWYLLKQFNQFRDGLRGADESDRYGYQMGMMGKTLPDEEITKDVIAYIQSLAD</sequence>
<dbReference type="InterPro" id="IPR024167">
    <property type="entry name" value="Cytochrome_c4-like"/>
</dbReference>
<dbReference type="EMBL" id="PQGG01000010">
    <property type="protein sequence ID" value="POP53932.1"/>
    <property type="molecule type" value="Genomic_DNA"/>
</dbReference>
<organism evidence="12 13">
    <name type="scientific">Zhongshania marina</name>
    <dbReference type="NCBI Taxonomy" id="2304603"/>
    <lineage>
        <taxon>Bacteria</taxon>
        <taxon>Pseudomonadati</taxon>
        <taxon>Pseudomonadota</taxon>
        <taxon>Gammaproteobacteria</taxon>
        <taxon>Cellvibrionales</taxon>
        <taxon>Spongiibacteraceae</taxon>
        <taxon>Zhongshania</taxon>
    </lineage>
</organism>
<dbReference type="PROSITE" id="PS51007">
    <property type="entry name" value="CYTC"/>
    <property type="match status" value="2"/>
</dbReference>
<keyword evidence="2" id="KW-0813">Transport</keyword>
<evidence type="ECO:0000313" key="13">
    <source>
        <dbReference type="Proteomes" id="UP000237222"/>
    </source>
</evidence>
<evidence type="ECO:0000256" key="8">
    <source>
        <dbReference type="PIRSR" id="PIRSR000005-1"/>
    </source>
</evidence>
<evidence type="ECO:0000256" key="1">
    <source>
        <dbReference type="ARBA" id="ARBA00004418"/>
    </source>
</evidence>
<gene>
    <name evidence="12" type="ORF">C0068_04910</name>
</gene>
<protein>
    <submittedName>
        <fullName evidence="12">Cytochrome C</fullName>
    </submittedName>
</protein>
<keyword evidence="6" id="KW-0249">Electron transport</keyword>
<feature type="binding site" description="axial binding residue" evidence="9">
    <location>
        <position position="153"/>
    </location>
    <ligand>
        <name>heme c</name>
        <dbReference type="ChEBI" id="CHEBI:61717"/>
        <label>2</label>
    </ligand>
    <ligandPart>
        <name>Fe</name>
        <dbReference type="ChEBI" id="CHEBI:18248"/>
    </ligandPart>
</feature>
<evidence type="ECO:0000256" key="7">
    <source>
        <dbReference type="ARBA" id="ARBA00023004"/>
    </source>
</evidence>
<proteinExistence type="predicted"/>
<evidence type="ECO:0000256" key="9">
    <source>
        <dbReference type="PIRSR" id="PIRSR000005-2"/>
    </source>
</evidence>
<feature type="binding site" description="axial binding residue" evidence="9">
    <location>
        <position position="55"/>
    </location>
    <ligand>
        <name>heme c</name>
        <dbReference type="ChEBI" id="CHEBI:61717"/>
        <label>1</label>
    </ligand>
    <ligandPart>
        <name>Fe</name>
        <dbReference type="ChEBI" id="CHEBI:18248"/>
    </ligandPart>
</feature>
<accession>A0A2S4HIV5</accession>
<dbReference type="SUPFAM" id="SSF46626">
    <property type="entry name" value="Cytochrome c"/>
    <property type="match status" value="2"/>
</dbReference>
<dbReference type="GO" id="GO:0009055">
    <property type="term" value="F:electron transfer activity"/>
    <property type="evidence" value="ECO:0007669"/>
    <property type="project" value="InterPro"/>
</dbReference>
<dbReference type="PANTHER" id="PTHR33751">
    <property type="entry name" value="CBB3-TYPE CYTOCHROME C OXIDASE SUBUNIT FIXP"/>
    <property type="match status" value="1"/>
</dbReference>
<dbReference type="AlphaFoldDB" id="A0A2S4HIV5"/>
<evidence type="ECO:0000256" key="4">
    <source>
        <dbReference type="ARBA" id="ARBA00022723"/>
    </source>
</evidence>
<feature type="binding site" description="covalent" evidence="8">
    <location>
        <position position="54"/>
    </location>
    <ligand>
        <name>heme c</name>
        <dbReference type="ChEBI" id="CHEBI:61717"/>
        <label>1</label>
    </ligand>
</feature>
<evidence type="ECO:0000259" key="11">
    <source>
        <dbReference type="PROSITE" id="PS51007"/>
    </source>
</evidence>
<feature type="binding site" description="covalent" evidence="8">
    <location>
        <position position="51"/>
    </location>
    <ligand>
        <name>heme c</name>
        <dbReference type="ChEBI" id="CHEBI:61717"/>
        <label>1</label>
    </ligand>
</feature>
<feature type="chain" id="PRO_5015677113" evidence="10">
    <location>
        <begin position="21"/>
        <end position="225"/>
    </location>
</feature>
<keyword evidence="3 8" id="KW-0349">Heme</keyword>
<evidence type="ECO:0000256" key="5">
    <source>
        <dbReference type="ARBA" id="ARBA00022764"/>
    </source>
</evidence>
<dbReference type="GO" id="GO:0005506">
    <property type="term" value="F:iron ion binding"/>
    <property type="evidence" value="ECO:0007669"/>
    <property type="project" value="InterPro"/>
</dbReference>
<dbReference type="PIRSF" id="PIRSF000005">
    <property type="entry name" value="Cytochrome_c4"/>
    <property type="match status" value="1"/>
</dbReference>
<feature type="domain" description="Cytochrome c" evidence="11">
    <location>
        <begin position="39"/>
        <end position="126"/>
    </location>
</feature>
<keyword evidence="7 9" id="KW-0408">Iron</keyword>
<dbReference type="GO" id="GO:0020037">
    <property type="term" value="F:heme binding"/>
    <property type="evidence" value="ECO:0007669"/>
    <property type="project" value="InterPro"/>
</dbReference>
<comment type="PTM">
    <text evidence="8">Binds 2 heme c groups covalently per subunit.</text>
</comment>
<dbReference type="Pfam" id="PF00034">
    <property type="entry name" value="Cytochrom_C"/>
    <property type="match status" value="2"/>
</dbReference>